<proteinExistence type="inferred from homology"/>
<reference evidence="4 5" key="1">
    <citation type="journal article" date="2020" name="Genome Biol. Evol.">
        <title>A new high-quality draft genome assembly of the Chinese cordyceps Ophiocordyceps sinensis.</title>
        <authorList>
            <person name="Shu R."/>
            <person name="Zhang J."/>
            <person name="Meng Q."/>
            <person name="Zhang H."/>
            <person name="Zhou G."/>
            <person name="Li M."/>
            <person name="Wu P."/>
            <person name="Zhao Y."/>
            <person name="Chen C."/>
            <person name="Qin Q."/>
        </authorList>
    </citation>
    <scope>NUCLEOTIDE SEQUENCE [LARGE SCALE GENOMIC DNA]</scope>
    <source>
        <strain evidence="4 5">IOZ07</strain>
    </source>
</reference>
<feature type="compositionally biased region" description="Polar residues" evidence="3">
    <location>
        <begin position="854"/>
        <end position="867"/>
    </location>
</feature>
<dbReference type="InterPro" id="IPR011990">
    <property type="entry name" value="TPR-like_helical_dom_sf"/>
</dbReference>
<comment type="similarity">
    <text evidence="2">Belongs to the YPP1 family.</text>
</comment>
<dbReference type="AlphaFoldDB" id="A0A8H4PVW0"/>
<dbReference type="SMART" id="SM00028">
    <property type="entry name" value="TPR"/>
    <property type="match status" value="5"/>
</dbReference>
<dbReference type="OrthoDB" id="29013at2759"/>
<dbReference type="PANTHER" id="PTHR23083">
    <property type="entry name" value="TETRATRICOPEPTIDE REPEAT PROTEIN, TPR"/>
    <property type="match status" value="1"/>
</dbReference>
<dbReference type="SUPFAM" id="SSF48452">
    <property type="entry name" value="TPR-like"/>
    <property type="match status" value="1"/>
</dbReference>
<feature type="region of interest" description="Disordered" evidence="3">
    <location>
        <begin position="1039"/>
        <end position="1083"/>
    </location>
</feature>
<evidence type="ECO:0000256" key="1">
    <source>
        <dbReference type="ARBA" id="ARBA00002550"/>
    </source>
</evidence>
<keyword evidence="5" id="KW-1185">Reference proteome</keyword>
<feature type="compositionally biased region" description="Basic residues" evidence="3">
    <location>
        <begin position="804"/>
        <end position="815"/>
    </location>
</feature>
<dbReference type="EMBL" id="JAAVMX010000003">
    <property type="protein sequence ID" value="KAF4511433.1"/>
    <property type="molecule type" value="Genomic_DNA"/>
</dbReference>
<evidence type="ECO:0000313" key="5">
    <source>
        <dbReference type="Proteomes" id="UP000557566"/>
    </source>
</evidence>
<gene>
    <name evidence="4" type="ORF">G6O67_003235</name>
</gene>
<organism evidence="4 5">
    <name type="scientific">Ophiocordyceps sinensis</name>
    <dbReference type="NCBI Taxonomy" id="72228"/>
    <lineage>
        <taxon>Eukaryota</taxon>
        <taxon>Fungi</taxon>
        <taxon>Dikarya</taxon>
        <taxon>Ascomycota</taxon>
        <taxon>Pezizomycotina</taxon>
        <taxon>Sordariomycetes</taxon>
        <taxon>Hypocreomycetidae</taxon>
        <taxon>Hypocreales</taxon>
        <taxon>Ophiocordycipitaceae</taxon>
        <taxon>Ophiocordyceps</taxon>
    </lineage>
</organism>
<name>A0A8H4PVW0_9HYPO</name>
<evidence type="ECO:0000256" key="3">
    <source>
        <dbReference type="SAM" id="MobiDB-lite"/>
    </source>
</evidence>
<feature type="region of interest" description="Disordered" evidence="3">
    <location>
        <begin position="755"/>
        <end position="826"/>
    </location>
</feature>
<accession>A0A8H4PVW0</accession>
<feature type="compositionally biased region" description="Basic and acidic residues" evidence="3">
    <location>
        <begin position="779"/>
        <end position="790"/>
    </location>
</feature>
<feature type="compositionally biased region" description="Low complexity" evidence="3">
    <location>
        <begin position="1070"/>
        <end position="1082"/>
    </location>
</feature>
<dbReference type="InterPro" id="IPR019734">
    <property type="entry name" value="TPR_rpt"/>
</dbReference>
<protein>
    <recommendedName>
        <fullName evidence="6">Filamentation protein</fullName>
    </recommendedName>
</protein>
<evidence type="ECO:0000313" key="4">
    <source>
        <dbReference type="EMBL" id="KAF4511433.1"/>
    </source>
</evidence>
<dbReference type="InterPro" id="IPR051722">
    <property type="entry name" value="Endocytosis_PI4K-reg_protein"/>
</dbReference>
<comment type="caution">
    <text evidence="4">The sequence shown here is derived from an EMBL/GenBank/DDBJ whole genome shotgun (WGS) entry which is preliminary data.</text>
</comment>
<feature type="compositionally biased region" description="Polar residues" evidence="3">
    <location>
        <begin position="1051"/>
        <end position="1066"/>
    </location>
</feature>
<feature type="region of interest" description="Disordered" evidence="3">
    <location>
        <begin position="846"/>
        <end position="867"/>
    </location>
</feature>
<sequence>MTTKANHYLELLENARCEGNWDTVPELVRKVRKHASSRSCLALAAETECAISDATTTGPRPSAAATARDLDVANRLPKLQDATTEEKTNSEDRFQAQVCIGWLHWVVGDYTLAIGQLPKMEDHKTNLDPSNLTGEWTHVCALKSAYLRANCLMRDGRSIEALAALRSAAPVLNRVESGKAIRKQLRYWSELFLTEYCMLSSEAVNQGKLSREGPSILAPFRSWATYWEVMQAPVTGGFGFKGSVPRRQVWHEYYMALSYVLQNDLPYEAGLVKRIPGDSPPPSQLRAEIKHAEAAYRSLLLAETSFPRADEEREEVEDFVQQVVKNWSVLCGRGWREEDLGPGGRSAMGRGVLETLYSAATRTYHSTAILRSLFCVHLSLAEFDLAFKALDSYLDIVKRGKARVDKTGEAEPSLDSDGTVLETMAQAIMALCRYGRQQAGEKARQLGAELEDWLSRVPPIKGPENGTPSIAEDVAKSDSHPPVASHIVALAWQAIGHSHAHWSRLTHEAGSRIEIQAKAIRCFRKSIAAEFGRFKDIRSFFSLALLLAERRELTTAIELTRSALMANKDQERGKTLLNGPYWQERTLIPLWHLLALLLSARQDYAMAFRACEGALEQFKDPTVLFGKTDPGFRSEHLEVAGVTPPAEARRGLVDSLDDSEKESILEIKMTQLALIELTEGPEMAVNASFELLTMFTRLFGNISAQAVSYGPTHAQPPKTSGTFRGIRGSIFGAKTDKSSSTRGLSTSIVSEKSAALASRPSTAHSVATAKPSIQVTAENDDHTVASRSRGDGSAQRQRSESRRRGSLKKRNRSSSRARPETGGALAHQATVVDGDVFFTPAQEPDQADLFPFTNKPSQARSTSSRGRVASINSHLAAPVSKSAEYTELATEIIHASPHVIPLIQFPKEQERAQRLTILVRIWLTVAGFYRRADMLEDSKGAIAEAQKLVQDLGTGPLSQEQCEARGQKSTGWAEKKSVDDLWGDVWTELGLLALAQGEPLVARSDLEQALTFCPDHPAATVSLCNILLDISSEKLLPAPVVPPLDHRENQPPHSQHHLSGQPQATPSADGPLGSPLPGPLGLCRRNPEAPPAFGVAVVDGGGKATSRFGGDDSLPAAYKATRLPLVDRLAARDRAFALLTGLTRLGTGWDFSDAWFALARAYEESGQADKAKEVLWWCVELEEAMGVRDWRCLGGGGYLI</sequence>
<evidence type="ECO:0008006" key="6">
    <source>
        <dbReference type="Google" id="ProtNLM"/>
    </source>
</evidence>
<dbReference type="PANTHER" id="PTHR23083:SF464">
    <property type="entry name" value="TETRATRICOPEPTIDE REPEAT DOMAIN 7, ISOFORM A"/>
    <property type="match status" value="1"/>
</dbReference>
<evidence type="ECO:0000256" key="2">
    <source>
        <dbReference type="ARBA" id="ARBA00038251"/>
    </source>
</evidence>
<feature type="compositionally biased region" description="Polar residues" evidence="3">
    <location>
        <begin position="759"/>
        <end position="777"/>
    </location>
</feature>
<dbReference type="Pfam" id="PF13181">
    <property type="entry name" value="TPR_8"/>
    <property type="match status" value="1"/>
</dbReference>
<dbReference type="Gene3D" id="1.25.40.10">
    <property type="entry name" value="Tetratricopeptide repeat domain"/>
    <property type="match status" value="2"/>
</dbReference>
<dbReference type="Proteomes" id="UP000557566">
    <property type="component" value="Unassembled WGS sequence"/>
</dbReference>
<comment type="function">
    <text evidence="1">Involved in endocytosis.</text>
</comment>